<dbReference type="EMBL" id="CP001744">
    <property type="protein sequence ID" value="ADG67386.1"/>
    <property type="molecule type" value="Genomic_DNA"/>
</dbReference>
<dbReference type="PROSITE" id="PS51257">
    <property type="entry name" value="PROKAR_LIPOPROTEIN"/>
    <property type="match status" value="1"/>
</dbReference>
<evidence type="ECO:0000256" key="1">
    <source>
        <dbReference type="SAM" id="SignalP"/>
    </source>
</evidence>
<keyword evidence="1" id="KW-0732">Signal</keyword>
<keyword evidence="3" id="KW-1185">Reference proteome</keyword>
<name>D5SWA1_PLAL2</name>
<reference evidence="2 3" key="1">
    <citation type="journal article" date="2010" name="Stand. Genomic Sci.">
        <title>Complete genome sequence of Planctomyces limnophilus type strain (Mu 290).</title>
        <authorList>
            <person name="Labutti K."/>
            <person name="Sikorski J."/>
            <person name="Schneider S."/>
            <person name="Nolan M."/>
            <person name="Lucas S."/>
            <person name="Glavina Del Rio T."/>
            <person name="Tice H."/>
            <person name="Cheng J.F."/>
            <person name="Goodwin L."/>
            <person name="Pitluck S."/>
            <person name="Liolios K."/>
            <person name="Ivanova N."/>
            <person name="Mavromatis K."/>
            <person name="Mikhailova N."/>
            <person name="Pati A."/>
            <person name="Chen A."/>
            <person name="Palaniappan K."/>
            <person name="Land M."/>
            <person name="Hauser L."/>
            <person name="Chang Y.J."/>
            <person name="Jeffries C.D."/>
            <person name="Tindall B.J."/>
            <person name="Rohde M."/>
            <person name="Goker M."/>
            <person name="Woyke T."/>
            <person name="Bristow J."/>
            <person name="Eisen J.A."/>
            <person name="Markowitz V."/>
            <person name="Hugenholtz P."/>
            <person name="Kyrpides N.C."/>
            <person name="Klenk H.P."/>
            <person name="Lapidus A."/>
        </authorList>
    </citation>
    <scope>NUCLEOTIDE SEQUENCE [LARGE SCALE GENOMIC DNA]</scope>
    <source>
        <strain evidence="3">ATCC 43296 / DSM 3776 / IFAM 1008 / 290</strain>
    </source>
</reference>
<feature type="chain" id="PRO_5003076341" evidence="1">
    <location>
        <begin position="36"/>
        <end position="527"/>
    </location>
</feature>
<evidence type="ECO:0000313" key="3">
    <source>
        <dbReference type="Proteomes" id="UP000002220"/>
    </source>
</evidence>
<dbReference type="STRING" id="521674.Plim_1553"/>
<dbReference type="eggNOG" id="ENOG5032UIE">
    <property type="taxonomic scope" value="Bacteria"/>
</dbReference>
<proteinExistence type="predicted"/>
<dbReference type="AlphaFoldDB" id="D5SWA1"/>
<protein>
    <submittedName>
        <fullName evidence="2">Uncharacterized protein</fullName>
    </submittedName>
</protein>
<sequence precursor="true">MNFFVRSQTAGLSLLSSCFLLGLVLAGIQSPSVQAQEPAQTPLNILGSLVPDTANLVAVIRVQELLDSPMGRAANWRQAHQAAFLNGAATVPTNATMLVRAAHVQPDHNRVVWSLALAQMQGTWTLRTLSQPTGGVIQQVNNHPVLVLSSDAIATQLPGNRLAILSPASRHDLGRFLRHTTETLNGVSPQKSWAETQIDSSKSHIMLSLDMRDTFDPVVAANYLQSTLAFAGKQNEARIMGQILSDLEFIEFDVDANSQLDMTIKMSFSRSPTRPASELQQVFVSYLDDYGFHLDEIESAKATLNGRVLTLTNTISDASLRMVLSLIRGVGAGTLLPESHSAQTPEEATLAASIAYFQTVNQLVDDLFKQASRGRDYQRVASWYDNFARRIDELPIRNVDPDLLRYGRSISARLRQIGMSLRGIQLEMGRVASYAEYRVDVTPPQVQWNGGWGGNWNGWGWGGAWVTPGTVNVETNFPEIRGRQADAIAKGTTERETIWKSINNDRAVVRDDMMKKFNVDFLNPPRR</sequence>
<accession>D5SWA1</accession>
<dbReference type="HOGENOM" id="CLU_550780_0_0_0"/>
<feature type="signal peptide" evidence="1">
    <location>
        <begin position="1"/>
        <end position="35"/>
    </location>
</feature>
<dbReference type="Proteomes" id="UP000002220">
    <property type="component" value="Chromosome"/>
</dbReference>
<gene>
    <name evidence="2" type="ordered locus">Plim_1553</name>
</gene>
<evidence type="ECO:0000313" key="2">
    <source>
        <dbReference type="EMBL" id="ADG67386.1"/>
    </source>
</evidence>
<organism evidence="2 3">
    <name type="scientific">Planctopirus limnophila (strain ATCC 43296 / DSM 3776 / IFAM 1008 / Mu 290)</name>
    <name type="common">Planctomyces limnophilus</name>
    <dbReference type="NCBI Taxonomy" id="521674"/>
    <lineage>
        <taxon>Bacteria</taxon>
        <taxon>Pseudomonadati</taxon>
        <taxon>Planctomycetota</taxon>
        <taxon>Planctomycetia</taxon>
        <taxon>Planctomycetales</taxon>
        <taxon>Planctomycetaceae</taxon>
        <taxon>Planctopirus</taxon>
    </lineage>
</organism>
<dbReference type="KEGG" id="plm:Plim_1553"/>